<feature type="compositionally biased region" description="Acidic residues" evidence="7">
    <location>
        <begin position="414"/>
        <end position="459"/>
    </location>
</feature>
<dbReference type="GO" id="GO:0032040">
    <property type="term" value="C:small-subunit processome"/>
    <property type="evidence" value="ECO:0007669"/>
    <property type="project" value="InterPro"/>
</dbReference>
<feature type="region of interest" description="Disordered" evidence="7">
    <location>
        <begin position="274"/>
        <end position="459"/>
    </location>
</feature>
<dbReference type="EMBL" id="LT795055">
    <property type="protein sequence ID" value="SJX61397.1"/>
    <property type="molecule type" value="Genomic_DNA"/>
</dbReference>
<proteinExistence type="inferred from homology"/>
<keyword evidence="3" id="KW-0690">Ribosome biogenesis</keyword>
<feature type="compositionally biased region" description="Basic and acidic residues" evidence="7">
    <location>
        <begin position="307"/>
        <end position="351"/>
    </location>
</feature>
<dbReference type="PANTHER" id="PTHR23183:SF0">
    <property type="entry name" value="NUCLEOLAR PROTEIN 14"/>
    <property type="match status" value="1"/>
</dbReference>
<evidence type="ECO:0000256" key="3">
    <source>
        <dbReference type="ARBA" id="ARBA00022517"/>
    </source>
</evidence>
<feature type="compositionally biased region" description="Low complexity" evidence="7">
    <location>
        <begin position="491"/>
        <end position="512"/>
    </location>
</feature>
<feature type="region of interest" description="Disordered" evidence="7">
    <location>
        <begin position="477"/>
        <end position="520"/>
    </location>
</feature>
<keyword evidence="4" id="KW-0698">rRNA processing</keyword>
<name>A0A2N8U8K9_9BASI</name>
<reference evidence="8 9" key="1">
    <citation type="submission" date="2017-02" db="EMBL/GenBank/DDBJ databases">
        <authorList>
            <person name="Peterson S.W."/>
        </authorList>
    </citation>
    <scope>NUCLEOTIDE SEQUENCE [LARGE SCALE GENOMIC DNA]</scope>
    <source>
        <strain evidence="8 9">SRS1_H2-8</strain>
    </source>
</reference>
<comment type="function">
    <text evidence="6">Involved in nucleolar processing of pre-18S ribosomal RNA. Has a role in the nuclear export of 40S pre-ribosomal subunit to the cytoplasm.</text>
</comment>
<gene>
    <name evidence="8" type="ORF">SRS1_10445</name>
</gene>
<comment type="subcellular location">
    <subcellularLocation>
        <location evidence="1">Nucleus</location>
        <location evidence="1">Nucleolus</location>
    </subcellularLocation>
</comment>
<organism evidence="8 9">
    <name type="scientific">Sporisorium reilianum f. sp. reilianum</name>
    <dbReference type="NCBI Taxonomy" id="72559"/>
    <lineage>
        <taxon>Eukaryota</taxon>
        <taxon>Fungi</taxon>
        <taxon>Dikarya</taxon>
        <taxon>Basidiomycota</taxon>
        <taxon>Ustilaginomycotina</taxon>
        <taxon>Ustilaginomycetes</taxon>
        <taxon>Ustilaginales</taxon>
        <taxon>Ustilaginaceae</taxon>
        <taxon>Sporisorium</taxon>
    </lineage>
</organism>
<feature type="compositionally biased region" description="Basic residues" evidence="7">
    <location>
        <begin position="982"/>
        <end position="991"/>
    </location>
</feature>
<feature type="compositionally biased region" description="Acidic residues" evidence="7">
    <location>
        <begin position="352"/>
        <end position="363"/>
    </location>
</feature>
<comment type="similarity">
    <text evidence="2">Belongs to the NOP14 family.</text>
</comment>
<dbReference type="Proteomes" id="UP000239563">
    <property type="component" value="Chromosome II"/>
</dbReference>
<dbReference type="GO" id="GO:0030490">
    <property type="term" value="P:maturation of SSU-rRNA"/>
    <property type="evidence" value="ECO:0007669"/>
    <property type="project" value="TreeGrafter"/>
</dbReference>
<feature type="region of interest" description="Disordered" evidence="7">
    <location>
        <begin position="75"/>
        <end position="104"/>
    </location>
</feature>
<evidence type="ECO:0000256" key="6">
    <source>
        <dbReference type="ARBA" id="ARBA00024695"/>
    </source>
</evidence>
<feature type="compositionally biased region" description="Low complexity" evidence="7">
    <location>
        <begin position="276"/>
        <end position="293"/>
    </location>
</feature>
<evidence type="ECO:0000256" key="7">
    <source>
        <dbReference type="SAM" id="MobiDB-lite"/>
    </source>
</evidence>
<accession>A0A2N8U8K9</accession>
<evidence type="ECO:0000256" key="5">
    <source>
        <dbReference type="ARBA" id="ARBA00023242"/>
    </source>
</evidence>
<evidence type="ECO:0000313" key="8">
    <source>
        <dbReference type="EMBL" id="SJX61397.1"/>
    </source>
</evidence>
<protein>
    <submittedName>
        <fullName evidence="8">Related to NOP14-nuclear and nucleolar protein with possible role in ribosome biogenesis</fullName>
    </submittedName>
</protein>
<feature type="region of interest" description="Disordered" evidence="7">
    <location>
        <begin position="172"/>
        <end position="206"/>
    </location>
</feature>
<evidence type="ECO:0000256" key="1">
    <source>
        <dbReference type="ARBA" id="ARBA00004604"/>
    </source>
</evidence>
<sequence>MAKGGGSQLSQLKSKLHSSGVTDRRQLSKKSRSRKGGQDEKDAAAARLNKINTIVSGLNPFDQKVTKPKHEVLGRKIKGAVGRPGAAKASGLAQRRETLLPEWQARNRTGTFVDRRFGENDANMTPEEKMLERFATEKQRRAAKGAAFNLNDDDELLTHYGQSLSGLDDLADIRLPQDDDDDEDPGRLTAQGHFGGFGDNEDGDKSKADVMREVIAKSKFHKLERQKMKDADDELREQLDDELADIRGLLFEQPAVPTPAPAVDPKAKAKISVFPGPATGANATAVAGASTDASEAQDKPASSYDTFVRELAFERRAKPQDRLKSEEELAAEEAKRLMKAEKARLKRMRGDSDDEADQDDDDDGSRRKRKKGASSSSAPKRAAQADDLDDDFELDGMTAGEVYGLGAGLAESGAVDESDDEEDEDEEDEDEDDDEDADDAAEGVEIEDDDDDEEDEDDQDDFADLADADDAIQIGEDEESEQEGDHEALTGSAQAGSSTKASKAGSAGSGAKPTPVTESKLPFTFPCPATHDELLSLLETHQIDPKHIPTVIKRIRTLHHPSLAEDNKYRLQALIGVLIDHALHWAGQAQLHQSTTGQKHKLAFAIVNSLIPHIFSLSQSYPTASAEHFVSKLALMQRNLSRGLAKGPTEADARTWPGLPELTLLRLVGSVWPTSDKQHNVTTPLALLIAQYLAHARIRSVSDLASGLFLCSLVVSNESESKRLFPEALNFLFSTIAILGSLGAEKKQQRQGLAKIRGVAEEYGIPTPDVDAAHTQQLRLSRDGTVEPAEQAVDLPSLITTKSSDADADEQQRTALLSVALALVAKFSELYAGCTSYVELFTPFSALLSASPSTSNSSVAASLTRTLKLASSSRRYLRLQAHRAIAIASHVPKFDQQGYNPDRKSALDPDVERVQIQKMKALIKKERKGAIRELRRDNQFIAQVRRQDQEAEDQSYKKKMDKIMSTLQVERSEQKQMERAKANIKRRASKK</sequence>
<dbReference type="Pfam" id="PF04147">
    <property type="entry name" value="Nop14"/>
    <property type="match status" value="1"/>
</dbReference>
<evidence type="ECO:0000256" key="2">
    <source>
        <dbReference type="ARBA" id="ARBA00007466"/>
    </source>
</evidence>
<dbReference type="AlphaFoldDB" id="A0A2N8U8K9"/>
<evidence type="ECO:0000313" key="9">
    <source>
        <dbReference type="Proteomes" id="UP000239563"/>
    </source>
</evidence>
<dbReference type="InterPro" id="IPR007276">
    <property type="entry name" value="Nop14"/>
</dbReference>
<feature type="compositionally biased region" description="Low complexity" evidence="7">
    <location>
        <begin position="373"/>
        <end position="382"/>
    </location>
</feature>
<feature type="region of interest" description="Disordered" evidence="7">
    <location>
        <begin position="968"/>
        <end position="991"/>
    </location>
</feature>
<dbReference type="GO" id="GO:0030692">
    <property type="term" value="C:Noc4p-Nop14p complex"/>
    <property type="evidence" value="ECO:0007669"/>
    <property type="project" value="TreeGrafter"/>
</dbReference>
<evidence type="ECO:0000256" key="4">
    <source>
        <dbReference type="ARBA" id="ARBA00022552"/>
    </source>
</evidence>
<dbReference type="PANTHER" id="PTHR23183">
    <property type="entry name" value="NOP14"/>
    <property type="match status" value="1"/>
</dbReference>
<feature type="region of interest" description="Disordered" evidence="7">
    <location>
        <begin position="1"/>
        <end position="45"/>
    </location>
</feature>
<keyword evidence="5" id="KW-0539">Nucleus</keyword>
<feature type="compositionally biased region" description="Basic and acidic residues" evidence="7">
    <location>
        <begin position="970"/>
        <end position="981"/>
    </location>
</feature>